<accession>A0ABT6N2F9</accession>
<gene>
    <name evidence="3" type="ORF">QGN17_09545</name>
</gene>
<sequence length="179" mass="19720">MEEKWKQLPGFEGLYSVSSLGAVKRHARVLRNGRGIVNSPERLIEPTLSRGYLLVNLWRDNRPTRFLVHRLVMLAFAGASDFSVDHLNGDKTDNSLKNLEYVSLSENTARQHSAGRAVFVRGESNGKAKLTAESALTAKQLLASGLSSRLVGMRLGVSKGAIQALREGRTWGHITIEPL</sequence>
<dbReference type="RefSeq" id="WP_281044245.1">
    <property type="nucleotide sequence ID" value="NZ_JARYGZ010000001.1"/>
</dbReference>
<evidence type="ECO:0000259" key="1">
    <source>
        <dbReference type="Pfam" id="PF07463"/>
    </source>
</evidence>
<dbReference type="Proteomes" id="UP001160625">
    <property type="component" value="Unassembled WGS sequence"/>
</dbReference>
<evidence type="ECO:0000259" key="2">
    <source>
        <dbReference type="Pfam" id="PF13392"/>
    </source>
</evidence>
<dbReference type="InterPro" id="IPR003615">
    <property type="entry name" value="HNH_nuc"/>
</dbReference>
<name>A0ABT6N2F9_9SPHN</name>
<protein>
    <submittedName>
        <fullName evidence="3">NUMOD4 domain-containing protein</fullName>
    </submittedName>
</protein>
<organism evidence="3 4">
    <name type="scientific">Sphingomonas oryzagri</name>
    <dbReference type="NCBI Taxonomy" id="3042314"/>
    <lineage>
        <taxon>Bacteria</taxon>
        <taxon>Pseudomonadati</taxon>
        <taxon>Pseudomonadota</taxon>
        <taxon>Alphaproteobacteria</taxon>
        <taxon>Sphingomonadales</taxon>
        <taxon>Sphingomonadaceae</taxon>
        <taxon>Sphingomonas</taxon>
    </lineage>
</organism>
<dbReference type="SUPFAM" id="SSF54060">
    <property type="entry name" value="His-Me finger endonucleases"/>
    <property type="match status" value="1"/>
</dbReference>
<dbReference type="Pfam" id="PF07463">
    <property type="entry name" value="NUMOD4"/>
    <property type="match status" value="1"/>
</dbReference>
<dbReference type="EMBL" id="JARYGZ010000001">
    <property type="protein sequence ID" value="MDH7638973.1"/>
    <property type="molecule type" value="Genomic_DNA"/>
</dbReference>
<dbReference type="Gene3D" id="3.90.75.20">
    <property type="match status" value="1"/>
</dbReference>
<proteinExistence type="predicted"/>
<dbReference type="InterPro" id="IPR044925">
    <property type="entry name" value="His-Me_finger_sf"/>
</dbReference>
<feature type="domain" description="HNH nuclease" evidence="2">
    <location>
        <begin position="67"/>
        <end position="108"/>
    </location>
</feature>
<feature type="domain" description="NUMOD4" evidence="1">
    <location>
        <begin position="3"/>
        <end position="58"/>
    </location>
</feature>
<evidence type="ECO:0000313" key="3">
    <source>
        <dbReference type="EMBL" id="MDH7638973.1"/>
    </source>
</evidence>
<dbReference type="Pfam" id="PF13392">
    <property type="entry name" value="HNH_3"/>
    <property type="match status" value="1"/>
</dbReference>
<evidence type="ECO:0000313" key="4">
    <source>
        <dbReference type="Proteomes" id="UP001160625"/>
    </source>
</evidence>
<keyword evidence="4" id="KW-1185">Reference proteome</keyword>
<comment type="caution">
    <text evidence="3">The sequence shown here is derived from an EMBL/GenBank/DDBJ whole genome shotgun (WGS) entry which is preliminary data.</text>
</comment>
<reference evidence="3" key="1">
    <citation type="submission" date="2023-04" db="EMBL/GenBank/DDBJ databases">
        <title>Sphingomonas sp. MAHUQ-71 isolated from rice field.</title>
        <authorList>
            <person name="Huq M.A."/>
        </authorList>
    </citation>
    <scope>NUCLEOTIDE SEQUENCE</scope>
    <source>
        <strain evidence="3">MAHUQ-71</strain>
    </source>
</reference>
<dbReference type="InterPro" id="IPR010902">
    <property type="entry name" value="NUMOD4"/>
</dbReference>